<dbReference type="PROSITE" id="PS50146">
    <property type="entry name" value="DAGK"/>
    <property type="match status" value="1"/>
</dbReference>
<dbReference type="InterPro" id="IPR017438">
    <property type="entry name" value="ATP-NAD_kinase_N"/>
</dbReference>
<dbReference type="Gene3D" id="2.60.200.40">
    <property type="match status" value="1"/>
</dbReference>
<accession>A0ABS0YX59</accession>
<keyword evidence="2" id="KW-0808">Transferase</keyword>
<sequence length="302" mass="32623">MNAGSGDRDADSREQVIAQVLSRAGRTFTLWRVGKSTGIADTAREAVRLARQQEGIVVAAGGDGTINTVAQEVLGTGCPFGVLPQGTFNYFGRSHGIPLDTAEAVETLVRGRLRLVQVGLVNDKVFLVNGSVGLYPRILEKREAHKQIFGRTRLVALLSALVTMLTPPPQLVLTLHGGDNPSMLHISTLLVENNPLQLEEVGLHESDAVQKGELAAVAVKAKGVWQMLGGLALAAMRRLRDSEKVVSFPFVQLTVRPLRRRRIKVATDGEVNWQVPPLVFKAVPHGLLLIVPDHEGEGKGEP</sequence>
<dbReference type="Gene3D" id="3.40.50.10330">
    <property type="entry name" value="Probable inorganic polyphosphate/atp-NAD kinase, domain 1"/>
    <property type="match status" value="1"/>
</dbReference>
<evidence type="ECO:0000313" key="3">
    <source>
        <dbReference type="Proteomes" id="UP000641025"/>
    </source>
</evidence>
<dbReference type="Proteomes" id="UP000641025">
    <property type="component" value="Unassembled WGS sequence"/>
</dbReference>
<dbReference type="InterPro" id="IPR001206">
    <property type="entry name" value="Diacylglycerol_kinase_cat_dom"/>
</dbReference>
<keyword evidence="2" id="KW-0418">Kinase</keyword>
<dbReference type="GO" id="GO:0016301">
    <property type="term" value="F:kinase activity"/>
    <property type="evidence" value="ECO:0007669"/>
    <property type="project" value="UniProtKB-KW"/>
</dbReference>
<dbReference type="SMART" id="SM00046">
    <property type="entry name" value="DAGKc"/>
    <property type="match status" value="1"/>
</dbReference>
<evidence type="ECO:0000259" key="1">
    <source>
        <dbReference type="PROSITE" id="PS50146"/>
    </source>
</evidence>
<evidence type="ECO:0000313" key="2">
    <source>
        <dbReference type="EMBL" id="MBJ6802543.1"/>
    </source>
</evidence>
<dbReference type="EMBL" id="JAEMHK010000020">
    <property type="protein sequence ID" value="MBJ6802543.1"/>
    <property type="molecule type" value="Genomic_DNA"/>
</dbReference>
<protein>
    <submittedName>
        <fullName evidence="2">NAD(+)/NADH kinase</fullName>
    </submittedName>
</protein>
<comment type="caution">
    <text evidence="2">The sequence shown here is derived from an EMBL/GenBank/DDBJ whole genome shotgun (WGS) entry which is preliminary data.</text>
</comment>
<reference evidence="2 3" key="1">
    <citation type="submission" date="2020-12" db="EMBL/GenBank/DDBJ databases">
        <title>Geomonas sp. Red259, isolated from paddy soil.</title>
        <authorList>
            <person name="Xu Z."/>
            <person name="Zhang Z."/>
            <person name="Masuda Y."/>
            <person name="Itoh H."/>
            <person name="Senoo K."/>
        </authorList>
    </citation>
    <scope>NUCLEOTIDE SEQUENCE [LARGE SCALE GENOMIC DNA]</scope>
    <source>
        <strain evidence="2 3">Red259</strain>
    </source>
</reference>
<dbReference type="SUPFAM" id="SSF111331">
    <property type="entry name" value="NAD kinase/diacylglycerol kinase-like"/>
    <property type="match status" value="1"/>
</dbReference>
<name>A0ABS0YX59_9BACT</name>
<dbReference type="Pfam" id="PF00781">
    <property type="entry name" value="DAGK_cat"/>
    <property type="match status" value="1"/>
</dbReference>
<dbReference type="RefSeq" id="WP_199397043.1">
    <property type="nucleotide sequence ID" value="NZ_JAEMHK010000020.1"/>
</dbReference>
<dbReference type="InterPro" id="IPR004363">
    <property type="entry name" value="Methylgl_synth"/>
</dbReference>
<dbReference type="PANTHER" id="PTHR30492:SF0">
    <property type="entry name" value="METHYLGLYOXAL SYNTHASE"/>
    <property type="match status" value="1"/>
</dbReference>
<keyword evidence="3" id="KW-1185">Reference proteome</keyword>
<dbReference type="PANTHER" id="PTHR30492">
    <property type="entry name" value="METHYLGLYOXAL SYNTHASE"/>
    <property type="match status" value="1"/>
</dbReference>
<dbReference type="InterPro" id="IPR016064">
    <property type="entry name" value="NAD/diacylglycerol_kinase_sf"/>
</dbReference>
<proteinExistence type="predicted"/>
<feature type="domain" description="DAGKc" evidence="1">
    <location>
        <begin position="1"/>
        <end position="125"/>
    </location>
</feature>
<organism evidence="2 3">
    <name type="scientific">Geomonas propionica</name>
    <dbReference type="NCBI Taxonomy" id="2798582"/>
    <lineage>
        <taxon>Bacteria</taxon>
        <taxon>Pseudomonadati</taxon>
        <taxon>Thermodesulfobacteriota</taxon>
        <taxon>Desulfuromonadia</taxon>
        <taxon>Geobacterales</taxon>
        <taxon>Geobacteraceae</taxon>
        <taxon>Geomonas</taxon>
    </lineage>
</organism>
<gene>
    <name evidence="2" type="ORF">JFN90_20635</name>
</gene>